<evidence type="ECO:0000313" key="2">
    <source>
        <dbReference type="EMBL" id="QHT37021.1"/>
    </source>
</evidence>
<feature type="domain" description="WLM" evidence="1">
    <location>
        <begin position="105"/>
        <end position="175"/>
    </location>
</feature>
<name>A0A6C0F844_9ZZZZ</name>
<dbReference type="InterPro" id="IPR013536">
    <property type="entry name" value="WLM_dom"/>
</dbReference>
<accession>A0A6C0F844</accession>
<dbReference type="AlphaFoldDB" id="A0A6C0F844"/>
<dbReference type="EMBL" id="MN738789">
    <property type="protein sequence ID" value="QHT37021.1"/>
    <property type="molecule type" value="Genomic_DNA"/>
</dbReference>
<proteinExistence type="predicted"/>
<sequence>MKLFTFLIIILLLLFFFHNRTFSKRKYVVSTIDNKRYLVQKKTKAQETKSANMIAELVKRKNILCNYLESNSKYQNKYEVKRLLNNQYVEIEEKSFKYKDQVAYSINKGEKIGICLRNKQGKYEDMNTGFFVLMHELAHVMSKDYGHHEKFWNNFSLLIKAAIECKVYTYQSFDNYTNFCGLEITYTPYKK</sequence>
<dbReference type="Pfam" id="PF08325">
    <property type="entry name" value="WLM"/>
    <property type="match status" value="1"/>
</dbReference>
<organism evidence="2">
    <name type="scientific">viral metagenome</name>
    <dbReference type="NCBI Taxonomy" id="1070528"/>
    <lineage>
        <taxon>unclassified sequences</taxon>
        <taxon>metagenomes</taxon>
        <taxon>organismal metagenomes</taxon>
    </lineage>
</organism>
<evidence type="ECO:0000259" key="1">
    <source>
        <dbReference type="Pfam" id="PF08325"/>
    </source>
</evidence>
<protein>
    <recommendedName>
        <fullName evidence="1">WLM domain-containing protein</fullName>
    </recommendedName>
</protein>
<reference evidence="2" key="1">
    <citation type="journal article" date="2020" name="Nature">
        <title>Giant virus diversity and host interactions through global metagenomics.</title>
        <authorList>
            <person name="Schulz F."/>
            <person name="Roux S."/>
            <person name="Paez-Espino D."/>
            <person name="Jungbluth S."/>
            <person name="Walsh D.A."/>
            <person name="Denef V.J."/>
            <person name="McMahon K.D."/>
            <person name="Konstantinidis K.T."/>
            <person name="Eloe-Fadrosh E.A."/>
            <person name="Kyrpides N.C."/>
            <person name="Woyke T."/>
        </authorList>
    </citation>
    <scope>NUCLEOTIDE SEQUENCE</scope>
    <source>
        <strain evidence="2">GVMAG-S-ERX555967-131</strain>
    </source>
</reference>